<keyword evidence="3" id="KW-0805">Transcription regulation</keyword>
<accession>A0AAN9FDH2</accession>
<reference evidence="10 11" key="1">
    <citation type="submission" date="2024-01" db="EMBL/GenBank/DDBJ databases">
        <title>The genomes of 5 underutilized Papilionoideae crops provide insights into root nodulation and disease resistanc.</title>
        <authorList>
            <person name="Yuan L."/>
        </authorList>
    </citation>
    <scope>NUCLEOTIDE SEQUENCE [LARGE SCALE GENOMIC DNA]</scope>
    <source>
        <strain evidence="10">ZHUSHIDOU_FW_LH</strain>
        <tissue evidence="10">Leaf</tissue>
    </source>
</reference>
<dbReference type="Proteomes" id="UP001372338">
    <property type="component" value="Unassembled WGS sequence"/>
</dbReference>
<protein>
    <submittedName>
        <fullName evidence="10">Uncharacterized protein</fullName>
    </submittedName>
</protein>
<keyword evidence="5" id="KW-0804">Transcription</keyword>
<dbReference type="GO" id="GO:0003700">
    <property type="term" value="F:DNA-binding transcription factor activity"/>
    <property type="evidence" value="ECO:0007669"/>
    <property type="project" value="InterPro"/>
</dbReference>
<feature type="region of interest" description="Disordered" evidence="7">
    <location>
        <begin position="31"/>
        <end position="55"/>
    </location>
</feature>
<comment type="caution">
    <text evidence="10">The sequence shown here is derived from an EMBL/GenBank/DDBJ whole genome shotgun (WGS) entry which is preliminary data.</text>
</comment>
<dbReference type="GO" id="GO:2000032">
    <property type="term" value="P:regulation of secondary shoot formation"/>
    <property type="evidence" value="ECO:0007669"/>
    <property type="project" value="TreeGrafter"/>
</dbReference>
<evidence type="ECO:0000256" key="5">
    <source>
        <dbReference type="ARBA" id="ARBA00023163"/>
    </source>
</evidence>
<evidence type="ECO:0000256" key="1">
    <source>
        <dbReference type="ARBA" id="ARBA00004123"/>
    </source>
</evidence>
<gene>
    <name evidence="10" type="ORF">RIF29_14234</name>
</gene>
<dbReference type="PROSITE" id="PS51369">
    <property type="entry name" value="TCP"/>
    <property type="match status" value="1"/>
</dbReference>
<dbReference type="Pfam" id="PF03634">
    <property type="entry name" value="TCP"/>
    <property type="match status" value="1"/>
</dbReference>
<dbReference type="InterPro" id="IPR005333">
    <property type="entry name" value="Transcription_factor_TCP"/>
</dbReference>
<evidence type="ECO:0000256" key="4">
    <source>
        <dbReference type="ARBA" id="ARBA00023125"/>
    </source>
</evidence>
<evidence type="ECO:0000256" key="3">
    <source>
        <dbReference type="ARBA" id="ARBA00023015"/>
    </source>
</evidence>
<sequence length="370" mass="42055">MFPSPYRSSFPYPYPCFHSSYHPFAFPSPENATNSNNNTSFPHDPPLPVPHIPTHHHHHETLSNFAVAENCSAMFKNDVNGNTNSHFGLSNFLITKKPASKKDRHSKIHTSQGLRDRRVRLSIDIARKFFDLQDMLGFDKASDTLEWLFNKSKKAMKELARSKHSSYFNRSSSSSGCEEVVSMAKQDSTTDPEEVVVDSKEKKMKLTKLKESREKARARARERTSKKMCNMRDTKKKCPTTIENPQIFHQLRSSSPFHPDDEDLERSQNNKVVPSLLYHPHLVGNEADAGDDYNVIEESIVIKRKLKQSLMSSSNHQNLVIPKEASFNNTAEHHSFFPILSQNWDANGATATGRSNISAIAISKHESIYK</sequence>
<keyword evidence="11" id="KW-1185">Reference proteome</keyword>
<keyword evidence="2" id="KW-0217">Developmental protein</keyword>
<dbReference type="PANTHER" id="PTHR31072:SF224">
    <property type="entry name" value="TRANSCRIPTION FACTOR TCP1"/>
    <property type="match status" value="1"/>
</dbReference>
<feature type="domain" description="R" evidence="9">
    <location>
        <begin position="210"/>
        <end position="227"/>
    </location>
</feature>
<feature type="domain" description="TCP" evidence="8">
    <location>
        <begin position="101"/>
        <end position="159"/>
    </location>
</feature>
<evidence type="ECO:0000256" key="2">
    <source>
        <dbReference type="ARBA" id="ARBA00022473"/>
    </source>
</evidence>
<dbReference type="InterPro" id="IPR017888">
    <property type="entry name" value="CYC/TB1_R_domain"/>
</dbReference>
<feature type="compositionally biased region" description="Polar residues" evidence="7">
    <location>
        <begin position="31"/>
        <end position="41"/>
    </location>
</feature>
<evidence type="ECO:0000256" key="6">
    <source>
        <dbReference type="ARBA" id="ARBA00023242"/>
    </source>
</evidence>
<comment type="subcellular location">
    <subcellularLocation>
        <location evidence="1">Nucleus</location>
    </subcellularLocation>
</comment>
<dbReference type="InterPro" id="IPR017887">
    <property type="entry name" value="TF_TCP_subgr"/>
</dbReference>
<evidence type="ECO:0000259" key="9">
    <source>
        <dbReference type="PROSITE" id="PS51370"/>
    </source>
</evidence>
<feature type="compositionally biased region" description="Basic and acidic residues" evidence="7">
    <location>
        <begin position="208"/>
        <end position="233"/>
    </location>
</feature>
<proteinExistence type="predicted"/>
<dbReference type="GO" id="GO:0005634">
    <property type="term" value="C:nucleus"/>
    <property type="evidence" value="ECO:0007669"/>
    <property type="project" value="UniProtKB-SubCell"/>
</dbReference>
<evidence type="ECO:0000256" key="7">
    <source>
        <dbReference type="SAM" id="MobiDB-lite"/>
    </source>
</evidence>
<evidence type="ECO:0000259" key="8">
    <source>
        <dbReference type="PROSITE" id="PS51369"/>
    </source>
</evidence>
<keyword evidence="4" id="KW-0238">DNA-binding</keyword>
<feature type="region of interest" description="Disordered" evidence="7">
    <location>
        <begin position="204"/>
        <end position="237"/>
    </location>
</feature>
<dbReference type="PROSITE" id="PS51370">
    <property type="entry name" value="R"/>
    <property type="match status" value="1"/>
</dbReference>
<keyword evidence="6" id="KW-0539">Nucleus</keyword>
<organism evidence="10 11">
    <name type="scientific">Crotalaria pallida</name>
    <name type="common">Smooth rattlebox</name>
    <name type="synonym">Crotalaria striata</name>
    <dbReference type="NCBI Taxonomy" id="3830"/>
    <lineage>
        <taxon>Eukaryota</taxon>
        <taxon>Viridiplantae</taxon>
        <taxon>Streptophyta</taxon>
        <taxon>Embryophyta</taxon>
        <taxon>Tracheophyta</taxon>
        <taxon>Spermatophyta</taxon>
        <taxon>Magnoliopsida</taxon>
        <taxon>eudicotyledons</taxon>
        <taxon>Gunneridae</taxon>
        <taxon>Pentapetalae</taxon>
        <taxon>rosids</taxon>
        <taxon>fabids</taxon>
        <taxon>Fabales</taxon>
        <taxon>Fabaceae</taxon>
        <taxon>Papilionoideae</taxon>
        <taxon>50 kb inversion clade</taxon>
        <taxon>genistoids sensu lato</taxon>
        <taxon>core genistoids</taxon>
        <taxon>Crotalarieae</taxon>
        <taxon>Crotalaria</taxon>
    </lineage>
</organism>
<name>A0AAN9FDH2_CROPI</name>
<dbReference type="EMBL" id="JAYWIO010000003">
    <property type="protein sequence ID" value="KAK7273186.1"/>
    <property type="molecule type" value="Genomic_DNA"/>
</dbReference>
<dbReference type="AlphaFoldDB" id="A0AAN9FDH2"/>
<evidence type="ECO:0000313" key="10">
    <source>
        <dbReference type="EMBL" id="KAK7273186.1"/>
    </source>
</evidence>
<dbReference type="PANTHER" id="PTHR31072">
    <property type="entry name" value="TRANSCRIPTION FACTOR TCP4-RELATED"/>
    <property type="match status" value="1"/>
</dbReference>
<dbReference type="GO" id="GO:0043565">
    <property type="term" value="F:sequence-specific DNA binding"/>
    <property type="evidence" value="ECO:0007669"/>
    <property type="project" value="TreeGrafter"/>
</dbReference>
<evidence type="ECO:0000313" key="11">
    <source>
        <dbReference type="Proteomes" id="UP001372338"/>
    </source>
</evidence>